<organism evidence="2 3">
    <name type="scientific">Legionella massiliensis</name>
    <dbReference type="NCBI Taxonomy" id="1034943"/>
    <lineage>
        <taxon>Bacteria</taxon>
        <taxon>Pseudomonadati</taxon>
        <taxon>Pseudomonadota</taxon>
        <taxon>Gammaproteobacteria</taxon>
        <taxon>Legionellales</taxon>
        <taxon>Legionellaceae</taxon>
        <taxon>Legionella</taxon>
    </lineage>
</organism>
<protein>
    <submittedName>
        <fullName evidence="2">Uncharacterized protein</fullName>
    </submittedName>
</protein>
<evidence type="ECO:0000313" key="3">
    <source>
        <dbReference type="Proteomes" id="UP000044071"/>
    </source>
</evidence>
<evidence type="ECO:0000256" key="1">
    <source>
        <dbReference type="SAM" id="SignalP"/>
    </source>
</evidence>
<dbReference type="eggNOG" id="ENOG5031UHC">
    <property type="taxonomic scope" value="Bacteria"/>
</dbReference>
<sequence>MYLGRKSINKAVGLLSALLLSGNCLAAQFDKDSLAIQATYLGVSLNELAKANTKEYCSFDVDYSGTILKNTASLIRGNRNEVAQENLAFAARALERVRSNSADCRFFSSMVHPYIEQTRQLISELNWLLHATAH</sequence>
<gene>
    <name evidence="2" type="ORF">BN59_03714</name>
</gene>
<dbReference type="Proteomes" id="UP000044071">
    <property type="component" value="Unassembled WGS sequence"/>
</dbReference>
<dbReference type="AlphaFoldDB" id="A0A078L2H7"/>
<reference evidence="2 3" key="1">
    <citation type="submission" date="2014-06" db="EMBL/GenBank/DDBJ databases">
        <authorList>
            <person name="Urmite Genomes Urmite Genomes"/>
        </authorList>
    </citation>
    <scope>NUCLEOTIDE SEQUENCE [LARGE SCALE GENOMIC DNA]</scope>
</reference>
<dbReference type="RefSeq" id="WP_052403382.1">
    <property type="nucleotide sequence ID" value="NZ_CCVW01000005.1"/>
</dbReference>
<keyword evidence="3" id="KW-1185">Reference proteome</keyword>
<evidence type="ECO:0000313" key="2">
    <source>
        <dbReference type="EMBL" id="CDZ79396.1"/>
    </source>
</evidence>
<feature type="chain" id="PRO_5006539815" evidence="1">
    <location>
        <begin position="27"/>
        <end position="134"/>
    </location>
</feature>
<feature type="signal peptide" evidence="1">
    <location>
        <begin position="1"/>
        <end position="26"/>
    </location>
</feature>
<dbReference type="EMBL" id="CCSB01000005">
    <property type="protein sequence ID" value="CDZ79396.1"/>
    <property type="molecule type" value="Genomic_DNA"/>
</dbReference>
<keyword evidence="1" id="KW-0732">Signal</keyword>
<dbReference type="STRING" id="1034943.BN59_03714"/>
<proteinExistence type="predicted"/>
<accession>A0A078L2H7</accession>
<name>A0A078L2H7_9GAMM</name>
<dbReference type="OrthoDB" id="5638700at2"/>